<feature type="transmembrane region" description="Helical" evidence="8">
    <location>
        <begin position="325"/>
        <end position="358"/>
    </location>
</feature>
<comment type="subcellular location">
    <subcellularLocation>
        <location evidence="1">Cell membrane</location>
        <topology evidence="1">Multi-pass membrane protein</topology>
    </subcellularLocation>
</comment>
<evidence type="ECO:0000256" key="7">
    <source>
        <dbReference type="ARBA" id="ARBA00023136"/>
    </source>
</evidence>
<name>A0A926HL49_9FIRM</name>
<dbReference type="RefSeq" id="WP_249316287.1">
    <property type="nucleotide sequence ID" value="NZ_JACRSR010000002.1"/>
</dbReference>
<evidence type="ECO:0000256" key="8">
    <source>
        <dbReference type="SAM" id="Phobius"/>
    </source>
</evidence>
<evidence type="ECO:0000313" key="9">
    <source>
        <dbReference type="EMBL" id="MBC8531677.1"/>
    </source>
</evidence>
<feature type="transmembrane region" description="Helical" evidence="8">
    <location>
        <begin position="263"/>
        <end position="287"/>
    </location>
</feature>
<reference evidence="9" key="1">
    <citation type="submission" date="2020-08" db="EMBL/GenBank/DDBJ databases">
        <title>Genome public.</title>
        <authorList>
            <person name="Liu C."/>
            <person name="Sun Q."/>
        </authorList>
    </citation>
    <scope>NUCLEOTIDE SEQUENCE</scope>
    <source>
        <strain evidence="9">NSJ-53</strain>
    </source>
</reference>
<dbReference type="Proteomes" id="UP000623172">
    <property type="component" value="Unassembled WGS sequence"/>
</dbReference>
<keyword evidence="4" id="KW-1003">Cell membrane</keyword>
<comment type="caution">
    <text evidence="9">The sequence shown here is derived from an EMBL/GenBank/DDBJ whole genome shotgun (WGS) entry which is preliminary data.</text>
</comment>
<evidence type="ECO:0000256" key="5">
    <source>
        <dbReference type="ARBA" id="ARBA00022692"/>
    </source>
</evidence>
<dbReference type="AlphaFoldDB" id="A0A926HL49"/>
<dbReference type="Pfam" id="PF01594">
    <property type="entry name" value="AI-2E_transport"/>
    <property type="match status" value="1"/>
</dbReference>
<dbReference type="GO" id="GO:0055085">
    <property type="term" value="P:transmembrane transport"/>
    <property type="evidence" value="ECO:0007669"/>
    <property type="project" value="TreeGrafter"/>
</dbReference>
<dbReference type="EMBL" id="JACRSR010000002">
    <property type="protein sequence ID" value="MBC8531677.1"/>
    <property type="molecule type" value="Genomic_DNA"/>
</dbReference>
<sequence length="376" mass="41642">MNKKTFRSCILLITYCILLVAAIVKIDLIMGFVQSLWTLLAPLFIGVLLAFVLNRPFNFFMRCYTGLFKRKRSSAPCKVLSIATVYLIFFGVMAVIVGFLIPQLSESVSILYQNFGDYAQKLDGLLAEAAEFFRLNFVNNGSVEAVLEKIPQYVSALVTGLFPHLFNFTYSFIHGILNWAIGLIFSVYLLMDKTALKRRLMHVVEAYTSEKAYLRIKRVARVTCSTFSRFISGQMTEAVILGVLCFIGMMIFGFDYALLISVIIAVTSLIPIAGAIIGCIPGAFILLMIDPMEAVWFLVFIIVLQQLEGNLIYPKVVGGSIGLPPLWTLVAIIVGGGLFGVLGMLLGVPAASVVYQLLRRDVHERLDLKKGSVSKS</sequence>
<comment type="similarity">
    <text evidence="2">Belongs to the autoinducer-2 exporter (AI-2E) (TC 2.A.86) family.</text>
</comment>
<proteinExistence type="inferred from homology"/>
<protein>
    <submittedName>
        <fullName evidence="9">AI-2E family transporter</fullName>
    </submittedName>
</protein>
<evidence type="ECO:0000256" key="1">
    <source>
        <dbReference type="ARBA" id="ARBA00004651"/>
    </source>
</evidence>
<evidence type="ECO:0000256" key="4">
    <source>
        <dbReference type="ARBA" id="ARBA00022475"/>
    </source>
</evidence>
<dbReference type="PANTHER" id="PTHR21716">
    <property type="entry name" value="TRANSMEMBRANE PROTEIN"/>
    <property type="match status" value="1"/>
</dbReference>
<dbReference type="PANTHER" id="PTHR21716:SF53">
    <property type="entry name" value="PERMEASE PERM-RELATED"/>
    <property type="match status" value="1"/>
</dbReference>
<gene>
    <name evidence="9" type="ORF">H8696_07420</name>
</gene>
<evidence type="ECO:0000256" key="3">
    <source>
        <dbReference type="ARBA" id="ARBA00022448"/>
    </source>
</evidence>
<keyword evidence="3" id="KW-0813">Transport</keyword>
<keyword evidence="7 8" id="KW-0472">Membrane</keyword>
<feature type="transmembrane region" description="Helical" evidence="8">
    <location>
        <begin position="294"/>
        <end position="313"/>
    </location>
</feature>
<keyword evidence="5 8" id="KW-0812">Transmembrane</keyword>
<feature type="transmembrane region" description="Helical" evidence="8">
    <location>
        <begin position="79"/>
        <end position="101"/>
    </location>
</feature>
<keyword evidence="6 8" id="KW-1133">Transmembrane helix</keyword>
<keyword evidence="10" id="KW-1185">Reference proteome</keyword>
<feature type="transmembrane region" description="Helical" evidence="8">
    <location>
        <begin position="32"/>
        <end position="53"/>
    </location>
</feature>
<organism evidence="9 10">
    <name type="scientific">Gehongia tenuis</name>
    <dbReference type="NCBI Taxonomy" id="2763655"/>
    <lineage>
        <taxon>Bacteria</taxon>
        <taxon>Bacillati</taxon>
        <taxon>Bacillota</taxon>
        <taxon>Clostridia</taxon>
        <taxon>Christensenellales</taxon>
        <taxon>Christensenellaceae</taxon>
        <taxon>Gehongia</taxon>
    </lineage>
</organism>
<evidence type="ECO:0000256" key="6">
    <source>
        <dbReference type="ARBA" id="ARBA00022989"/>
    </source>
</evidence>
<accession>A0A926HL49</accession>
<evidence type="ECO:0000313" key="10">
    <source>
        <dbReference type="Proteomes" id="UP000623172"/>
    </source>
</evidence>
<dbReference type="GO" id="GO:0005886">
    <property type="term" value="C:plasma membrane"/>
    <property type="evidence" value="ECO:0007669"/>
    <property type="project" value="UniProtKB-SubCell"/>
</dbReference>
<evidence type="ECO:0000256" key="2">
    <source>
        <dbReference type="ARBA" id="ARBA00009773"/>
    </source>
</evidence>
<feature type="transmembrane region" description="Helical" evidence="8">
    <location>
        <begin position="238"/>
        <end position="257"/>
    </location>
</feature>
<dbReference type="InterPro" id="IPR002549">
    <property type="entry name" value="AI-2E-like"/>
</dbReference>
<feature type="transmembrane region" description="Helical" evidence="8">
    <location>
        <begin position="168"/>
        <end position="191"/>
    </location>
</feature>